<keyword evidence="9" id="KW-1185">Reference proteome</keyword>
<gene>
    <name evidence="8" type="ORF">GCM10011399_27760</name>
</gene>
<dbReference type="Pfam" id="PF00296">
    <property type="entry name" value="Bac_luciferase"/>
    <property type="match status" value="1"/>
</dbReference>
<feature type="binding site" evidence="6">
    <location>
        <position position="147"/>
    </location>
    <ligand>
        <name>FMN</name>
        <dbReference type="ChEBI" id="CHEBI:58210"/>
    </ligand>
</feature>
<keyword evidence="2 6" id="KW-0288">FMN</keyword>
<feature type="binding site" evidence="6">
    <location>
        <position position="100"/>
    </location>
    <ligand>
        <name>FMN</name>
        <dbReference type="ChEBI" id="CHEBI:58210"/>
    </ligand>
</feature>
<evidence type="ECO:0000256" key="2">
    <source>
        <dbReference type="ARBA" id="ARBA00022643"/>
    </source>
</evidence>
<feature type="domain" description="Luciferase-like" evidence="7">
    <location>
        <begin position="39"/>
        <end position="385"/>
    </location>
</feature>
<dbReference type="Gene3D" id="3.20.20.30">
    <property type="entry name" value="Luciferase-like domain"/>
    <property type="match status" value="1"/>
</dbReference>
<dbReference type="InterPro" id="IPR011251">
    <property type="entry name" value="Luciferase-like_dom"/>
</dbReference>
<keyword evidence="4" id="KW-0503">Monooxygenase</keyword>
<sequence>MSQPQHFGWFFGRGFGPQGWGRADYRWNYAWQKPQIYQQSIRELEQAGFDLLIIEDALSLGSPETLDLRVNAAYGGPKHDPLMLAPYLFDVTSHIGIAPTVNAGAYPPYLAARQFATLQHLSDSRFGVNVVTDVKSARHFGLPELSHDGAYDRAEEWLGVIRELWHSWDDGAYVNEVSTGRFADGGLLRPVRHRGEYFQLEGPLNAIPFDAGDPVIVSPGGSGRGLAFAGRHSEVQLALAPLTVPSVTAYRAKIHAAAIEQGRDPSDIAVLFVIKPEIVGSEEEVSRVVAASEHPTDDVLYEVLAAQSSDLETNLTVLDLDKPIGPDVFGQHVSQGTINNLVGLGGDRDRDTLRQIATRKARKGRLSDGSGFVGTAHQFADFVEELGEGAGNDGFIINGDLHPVTVHRMLDETVPVLRSRGILRDSFGGGGLRANLADF</sequence>
<keyword evidence="1 6" id="KW-0285">Flavoprotein</keyword>
<comment type="similarity">
    <text evidence="5">Belongs to the NtaA/SnaA/DszA monooxygenase family.</text>
</comment>
<dbReference type="Proteomes" id="UP000598775">
    <property type="component" value="Unassembled WGS sequence"/>
</dbReference>
<evidence type="ECO:0000313" key="8">
    <source>
        <dbReference type="EMBL" id="GGF33095.1"/>
    </source>
</evidence>
<comment type="caution">
    <text evidence="8">The sequence shown here is derived from an EMBL/GenBank/DDBJ whole genome shotgun (WGS) entry which is preliminary data.</text>
</comment>
<dbReference type="InterPro" id="IPR016215">
    <property type="entry name" value="NTA_MOA"/>
</dbReference>
<dbReference type="PIRSF" id="PIRSF000337">
    <property type="entry name" value="NTA_MOA"/>
    <property type="match status" value="1"/>
</dbReference>
<protein>
    <submittedName>
        <fullName evidence="8">Dibenzothiophene desulfurization enzyme A</fullName>
    </submittedName>
</protein>
<evidence type="ECO:0000259" key="7">
    <source>
        <dbReference type="Pfam" id="PF00296"/>
    </source>
</evidence>
<dbReference type="AlphaFoldDB" id="A0A917BAP7"/>
<dbReference type="EMBL" id="BMGP01000005">
    <property type="protein sequence ID" value="GGF33095.1"/>
    <property type="molecule type" value="Genomic_DNA"/>
</dbReference>
<dbReference type="SUPFAM" id="SSF51679">
    <property type="entry name" value="Bacterial luciferase-like"/>
    <property type="match status" value="1"/>
</dbReference>
<evidence type="ECO:0000256" key="4">
    <source>
        <dbReference type="ARBA" id="ARBA00023033"/>
    </source>
</evidence>
<proteinExistence type="inferred from homology"/>
<evidence type="ECO:0000313" key="9">
    <source>
        <dbReference type="Proteomes" id="UP000598775"/>
    </source>
</evidence>
<dbReference type="PANTHER" id="PTHR30011:SF16">
    <property type="entry name" value="C2H2 FINGER DOMAIN TRANSCRIPTION FACTOR (EUROFUNG)-RELATED"/>
    <property type="match status" value="1"/>
</dbReference>
<reference evidence="8 9" key="1">
    <citation type="journal article" date="2014" name="Int. J. Syst. Evol. Microbiol.">
        <title>Complete genome sequence of Corynebacterium casei LMG S-19264T (=DSM 44701T), isolated from a smear-ripened cheese.</title>
        <authorList>
            <consortium name="US DOE Joint Genome Institute (JGI-PGF)"/>
            <person name="Walter F."/>
            <person name="Albersmeier A."/>
            <person name="Kalinowski J."/>
            <person name="Ruckert C."/>
        </authorList>
    </citation>
    <scope>NUCLEOTIDE SEQUENCE [LARGE SCALE GENOMIC DNA]</scope>
    <source>
        <strain evidence="8 9">CGMCC 1.12976</strain>
    </source>
</reference>
<dbReference type="GO" id="GO:0004497">
    <property type="term" value="F:monooxygenase activity"/>
    <property type="evidence" value="ECO:0007669"/>
    <property type="project" value="UniProtKB-KW"/>
</dbReference>
<dbReference type="InterPro" id="IPR036661">
    <property type="entry name" value="Luciferase-like_sf"/>
</dbReference>
<organism evidence="8 9">
    <name type="scientific">Subtercola lobariae</name>
    <dbReference type="NCBI Taxonomy" id="1588641"/>
    <lineage>
        <taxon>Bacteria</taxon>
        <taxon>Bacillati</taxon>
        <taxon>Actinomycetota</taxon>
        <taxon>Actinomycetes</taxon>
        <taxon>Micrococcales</taxon>
        <taxon>Microbacteriaceae</taxon>
        <taxon>Subtercola</taxon>
    </lineage>
</organism>
<accession>A0A917BAP7</accession>
<dbReference type="InterPro" id="IPR051260">
    <property type="entry name" value="Diverse_substr_monoxygenases"/>
</dbReference>
<feature type="binding site" evidence="6">
    <location>
        <position position="56"/>
    </location>
    <ligand>
        <name>FMN</name>
        <dbReference type="ChEBI" id="CHEBI:58210"/>
    </ligand>
</feature>
<evidence type="ECO:0000256" key="3">
    <source>
        <dbReference type="ARBA" id="ARBA00023002"/>
    </source>
</evidence>
<keyword evidence="3" id="KW-0560">Oxidoreductase</keyword>
<name>A0A917BAP7_9MICO</name>
<dbReference type="PANTHER" id="PTHR30011">
    <property type="entry name" value="ALKANESULFONATE MONOOXYGENASE-RELATED"/>
    <property type="match status" value="1"/>
</dbReference>
<evidence type="ECO:0000256" key="1">
    <source>
        <dbReference type="ARBA" id="ARBA00022630"/>
    </source>
</evidence>
<evidence type="ECO:0000256" key="6">
    <source>
        <dbReference type="PIRSR" id="PIRSR000337-1"/>
    </source>
</evidence>
<feature type="binding site" evidence="6">
    <location>
        <position position="151"/>
    </location>
    <ligand>
        <name>FMN</name>
        <dbReference type="ChEBI" id="CHEBI:58210"/>
    </ligand>
</feature>
<evidence type="ECO:0000256" key="5">
    <source>
        <dbReference type="ARBA" id="ARBA00033748"/>
    </source>
</evidence>
<dbReference type="RefSeq" id="WP_188679211.1">
    <property type="nucleotide sequence ID" value="NZ_BMGP01000005.1"/>
</dbReference>
<feature type="binding site" evidence="6">
    <location>
        <position position="222"/>
    </location>
    <ligand>
        <name>FMN</name>
        <dbReference type="ChEBI" id="CHEBI:58210"/>
    </ligand>
</feature>
<dbReference type="GO" id="GO:0016705">
    <property type="term" value="F:oxidoreductase activity, acting on paired donors, with incorporation or reduction of molecular oxygen"/>
    <property type="evidence" value="ECO:0007669"/>
    <property type="project" value="InterPro"/>
</dbReference>